<comment type="caution">
    <text evidence="2">The sequence shown here is derived from an EMBL/GenBank/DDBJ whole genome shotgun (WGS) entry which is preliminary data.</text>
</comment>
<dbReference type="AlphaFoldDB" id="A0A399SYA5"/>
<keyword evidence="1" id="KW-0472">Membrane</keyword>
<evidence type="ECO:0000313" key="3">
    <source>
        <dbReference type="Proteomes" id="UP000265926"/>
    </source>
</evidence>
<dbReference type="OrthoDB" id="9342719at2"/>
<dbReference type="RefSeq" id="WP_119436986.1">
    <property type="nucleotide sequence ID" value="NZ_QWGR01000003.1"/>
</dbReference>
<keyword evidence="3" id="KW-1185">Reference proteome</keyword>
<protein>
    <submittedName>
        <fullName evidence="2">Uncharacterized protein</fullName>
    </submittedName>
</protein>
<feature type="transmembrane region" description="Helical" evidence="1">
    <location>
        <begin position="37"/>
        <end position="55"/>
    </location>
</feature>
<proteinExistence type="predicted"/>
<sequence>MKKTPLLSGIIFILFGTVAWLIGNSIDVADYPNIKSFVTGLGYTIIGLGIISSLIDMPDWRSYFGERLKEIVLDRKYLENLSDKELIGVQRDILKSRYKETGIDKEGSFLNFMQESIEHLINSPFREHIACNCHITEVKDRPGVLYYKEKMSYTLKTVGDKKIENVIWTWRKDEMLEAKKMKCTFKCPKYKEDRSSCTCSEGKRCEDGFKEVGEIKIKDFGKDAQGYNIDIKEFMEPIDGVQVFVELEFTMSENKLYSWTMAYPSRDINLTLIYPESYEVDRYVGGLDEKDYYISTDFHENTVHFVREGWMLPTSGITFALSKKNSTQAVISNDGKTAVIETENNK</sequence>
<evidence type="ECO:0000256" key="1">
    <source>
        <dbReference type="SAM" id="Phobius"/>
    </source>
</evidence>
<keyword evidence="1" id="KW-0812">Transmembrane</keyword>
<reference evidence="2 3" key="1">
    <citation type="submission" date="2018-08" db="EMBL/GenBank/DDBJ databases">
        <title>Pallidiluteibacterium maritimus gen. nov., sp. nov., isolated from coastal sediment.</title>
        <authorList>
            <person name="Zhou L.Y."/>
        </authorList>
    </citation>
    <scope>NUCLEOTIDE SEQUENCE [LARGE SCALE GENOMIC DNA]</scope>
    <source>
        <strain evidence="2 3">XSD2</strain>
    </source>
</reference>
<name>A0A399SYA5_9BACT</name>
<gene>
    <name evidence="2" type="ORF">D1614_05920</name>
</gene>
<organism evidence="2 3">
    <name type="scientific">Maribellus luteus</name>
    <dbReference type="NCBI Taxonomy" id="2305463"/>
    <lineage>
        <taxon>Bacteria</taxon>
        <taxon>Pseudomonadati</taxon>
        <taxon>Bacteroidota</taxon>
        <taxon>Bacteroidia</taxon>
        <taxon>Marinilabiliales</taxon>
        <taxon>Prolixibacteraceae</taxon>
        <taxon>Maribellus</taxon>
    </lineage>
</organism>
<evidence type="ECO:0000313" key="2">
    <source>
        <dbReference type="EMBL" id="RIJ49100.1"/>
    </source>
</evidence>
<accession>A0A399SYA5</accession>
<dbReference type="Proteomes" id="UP000265926">
    <property type="component" value="Unassembled WGS sequence"/>
</dbReference>
<keyword evidence="1" id="KW-1133">Transmembrane helix</keyword>
<dbReference type="EMBL" id="QWGR01000003">
    <property type="protein sequence ID" value="RIJ49100.1"/>
    <property type="molecule type" value="Genomic_DNA"/>
</dbReference>